<evidence type="ECO:0000256" key="3">
    <source>
        <dbReference type="ARBA" id="ARBA00022927"/>
    </source>
</evidence>
<evidence type="ECO:0000259" key="5">
    <source>
        <dbReference type="Pfam" id="PF01602"/>
    </source>
</evidence>
<keyword evidence="2" id="KW-0813">Transport</keyword>
<dbReference type="SUPFAM" id="SSF48371">
    <property type="entry name" value="ARM repeat"/>
    <property type="match status" value="1"/>
</dbReference>
<dbReference type="Proteomes" id="UP000006727">
    <property type="component" value="Chromosome 8"/>
</dbReference>
<accession>A0A2K1K697</accession>
<reference evidence="7" key="3">
    <citation type="submission" date="2020-12" db="UniProtKB">
        <authorList>
            <consortium name="EnsemblPlants"/>
        </authorList>
    </citation>
    <scope>IDENTIFICATION</scope>
</reference>
<dbReference type="PaxDb" id="3218-PP1S8_11V6.1"/>
<dbReference type="GO" id="GO:0016192">
    <property type="term" value="P:vesicle-mediated transport"/>
    <property type="evidence" value="ECO:0007669"/>
    <property type="project" value="InterPro"/>
</dbReference>
<keyword evidence="4" id="KW-0472">Membrane</keyword>
<evidence type="ECO:0000256" key="4">
    <source>
        <dbReference type="ARBA" id="ARBA00023136"/>
    </source>
</evidence>
<keyword evidence="3" id="KW-0653">Protein transport</keyword>
<dbReference type="GO" id="GO:0030117">
    <property type="term" value="C:membrane coat"/>
    <property type="evidence" value="ECO:0007669"/>
    <property type="project" value="InterPro"/>
</dbReference>
<reference evidence="6 8" key="2">
    <citation type="journal article" date="2018" name="Plant J.">
        <title>The Physcomitrella patens chromosome-scale assembly reveals moss genome structure and evolution.</title>
        <authorList>
            <person name="Lang D."/>
            <person name="Ullrich K.K."/>
            <person name="Murat F."/>
            <person name="Fuchs J."/>
            <person name="Jenkins J."/>
            <person name="Haas F.B."/>
            <person name="Piednoel M."/>
            <person name="Gundlach H."/>
            <person name="Van Bel M."/>
            <person name="Meyberg R."/>
            <person name="Vives C."/>
            <person name="Morata J."/>
            <person name="Symeonidi A."/>
            <person name="Hiss M."/>
            <person name="Muchero W."/>
            <person name="Kamisugi Y."/>
            <person name="Saleh O."/>
            <person name="Blanc G."/>
            <person name="Decker E.L."/>
            <person name="van Gessel N."/>
            <person name="Grimwood J."/>
            <person name="Hayes R.D."/>
            <person name="Graham S.W."/>
            <person name="Gunter L.E."/>
            <person name="McDaniel S.F."/>
            <person name="Hoernstein S.N.W."/>
            <person name="Larsson A."/>
            <person name="Li F.W."/>
            <person name="Perroud P.F."/>
            <person name="Phillips J."/>
            <person name="Ranjan P."/>
            <person name="Rokshar D.S."/>
            <person name="Rothfels C.J."/>
            <person name="Schneider L."/>
            <person name="Shu S."/>
            <person name="Stevenson D.W."/>
            <person name="Thummler F."/>
            <person name="Tillich M."/>
            <person name="Villarreal Aguilar J.C."/>
            <person name="Widiez T."/>
            <person name="Wong G.K."/>
            <person name="Wymore A."/>
            <person name="Zhang Y."/>
            <person name="Zimmer A.D."/>
            <person name="Quatrano R.S."/>
            <person name="Mayer K.F.X."/>
            <person name="Goodstein D."/>
            <person name="Casacuberta J.M."/>
            <person name="Vandepoele K."/>
            <person name="Reski R."/>
            <person name="Cuming A.C."/>
            <person name="Tuskan G.A."/>
            <person name="Maumus F."/>
            <person name="Salse J."/>
            <person name="Schmutz J."/>
            <person name="Rensing S.A."/>
        </authorList>
    </citation>
    <scope>NUCLEOTIDE SEQUENCE [LARGE SCALE GENOMIC DNA]</scope>
    <source>
        <strain evidence="7 8">cv. Gransden 2004</strain>
    </source>
</reference>
<dbReference type="Pfam" id="PF01602">
    <property type="entry name" value="Adaptin_N"/>
    <property type="match status" value="1"/>
</dbReference>
<dbReference type="InterPro" id="IPR002553">
    <property type="entry name" value="Clathrin/coatomer_adapt-like_N"/>
</dbReference>
<gene>
    <name evidence="6" type="ORF">PHYPA_011197</name>
</gene>
<evidence type="ECO:0000313" key="6">
    <source>
        <dbReference type="EMBL" id="PNR49301.1"/>
    </source>
</evidence>
<evidence type="ECO:0000313" key="8">
    <source>
        <dbReference type="Proteomes" id="UP000006727"/>
    </source>
</evidence>
<dbReference type="InterPro" id="IPR016024">
    <property type="entry name" value="ARM-type_fold"/>
</dbReference>
<dbReference type="InterPro" id="IPR050840">
    <property type="entry name" value="Adaptor_Complx_Large_Subunit"/>
</dbReference>
<sequence length="88" mass="9775">MEAMLSSFFCISCFCCSDLSHTNQFIVGLALCALGNICTAEMARDLAPEVEKLLHSSNSYIRKKVRQANFFLYSLQCGIVNNVISTSR</sequence>
<dbReference type="InParanoid" id="A0A2K1K697"/>
<protein>
    <recommendedName>
        <fullName evidence="5">Clathrin/coatomer adaptor adaptin-like N-terminal domain-containing protein</fullName>
    </recommendedName>
</protein>
<dbReference type="AlphaFoldDB" id="A0A2K1K697"/>
<evidence type="ECO:0000256" key="1">
    <source>
        <dbReference type="ARBA" id="ARBA00004308"/>
    </source>
</evidence>
<name>A0A2K1K697_PHYPA</name>
<keyword evidence="8" id="KW-1185">Reference proteome</keyword>
<reference evidence="6 8" key="1">
    <citation type="journal article" date="2008" name="Science">
        <title>The Physcomitrella genome reveals evolutionary insights into the conquest of land by plants.</title>
        <authorList>
            <person name="Rensing S."/>
            <person name="Lang D."/>
            <person name="Zimmer A."/>
            <person name="Terry A."/>
            <person name="Salamov A."/>
            <person name="Shapiro H."/>
            <person name="Nishiyama T."/>
            <person name="Perroud P.-F."/>
            <person name="Lindquist E."/>
            <person name="Kamisugi Y."/>
            <person name="Tanahashi T."/>
            <person name="Sakakibara K."/>
            <person name="Fujita T."/>
            <person name="Oishi K."/>
            <person name="Shin-I T."/>
            <person name="Kuroki Y."/>
            <person name="Toyoda A."/>
            <person name="Suzuki Y."/>
            <person name="Hashimoto A."/>
            <person name="Yamaguchi K."/>
            <person name="Sugano A."/>
            <person name="Kohara Y."/>
            <person name="Fujiyama A."/>
            <person name="Anterola A."/>
            <person name="Aoki S."/>
            <person name="Ashton N."/>
            <person name="Barbazuk W.B."/>
            <person name="Barker E."/>
            <person name="Bennetzen J."/>
            <person name="Bezanilla M."/>
            <person name="Blankenship R."/>
            <person name="Cho S.H."/>
            <person name="Dutcher S."/>
            <person name="Estelle M."/>
            <person name="Fawcett J.A."/>
            <person name="Gundlach H."/>
            <person name="Hanada K."/>
            <person name="Heyl A."/>
            <person name="Hicks K.A."/>
            <person name="Hugh J."/>
            <person name="Lohr M."/>
            <person name="Mayer K."/>
            <person name="Melkozernov A."/>
            <person name="Murata T."/>
            <person name="Nelson D."/>
            <person name="Pils B."/>
            <person name="Prigge M."/>
            <person name="Reiss B."/>
            <person name="Renner T."/>
            <person name="Rombauts S."/>
            <person name="Rushton P."/>
            <person name="Sanderfoot A."/>
            <person name="Schween G."/>
            <person name="Shiu S.-H."/>
            <person name="Stueber K."/>
            <person name="Theodoulou F.L."/>
            <person name="Tu H."/>
            <person name="Van de Peer Y."/>
            <person name="Verrier P.J."/>
            <person name="Waters E."/>
            <person name="Wood A."/>
            <person name="Yang L."/>
            <person name="Cove D."/>
            <person name="Cuming A."/>
            <person name="Hasebe M."/>
            <person name="Lucas S."/>
            <person name="Mishler D.B."/>
            <person name="Reski R."/>
            <person name="Grigoriev I."/>
            <person name="Quatrano R.S."/>
            <person name="Boore J.L."/>
        </authorList>
    </citation>
    <scope>NUCLEOTIDE SEQUENCE [LARGE SCALE GENOMIC DNA]</scope>
    <source>
        <strain evidence="7 8">cv. Gransden 2004</strain>
    </source>
</reference>
<dbReference type="GO" id="GO:0012505">
    <property type="term" value="C:endomembrane system"/>
    <property type="evidence" value="ECO:0007669"/>
    <property type="project" value="UniProtKB-SubCell"/>
</dbReference>
<dbReference type="Gramene" id="Pp3c8_5790V3.1">
    <property type="protein sequence ID" value="PAC:32965487.CDS.1"/>
    <property type="gene ID" value="Pp3c8_5790"/>
</dbReference>
<feature type="domain" description="Clathrin/coatomer adaptor adaptin-like N-terminal" evidence="5">
    <location>
        <begin position="17"/>
        <end position="76"/>
    </location>
</feature>
<comment type="subcellular location">
    <subcellularLocation>
        <location evidence="1">Endomembrane system</location>
    </subcellularLocation>
</comment>
<dbReference type="EMBL" id="ABEU02000008">
    <property type="protein sequence ID" value="PNR49301.1"/>
    <property type="molecule type" value="Genomic_DNA"/>
</dbReference>
<organism evidence="6">
    <name type="scientific">Physcomitrium patens</name>
    <name type="common">Spreading-leaved earth moss</name>
    <name type="synonym">Physcomitrella patens</name>
    <dbReference type="NCBI Taxonomy" id="3218"/>
    <lineage>
        <taxon>Eukaryota</taxon>
        <taxon>Viridiplantae</taxon>
        <taxon>Streptophyta</taxon>
        <taxon>Embryophyta</taxon>
        <taxon>Bryophyta</taxon>
        <taxon>Bryophytina</taxon>
        <taxon>Bryopsida</taxon>
        <taxon>Funariidae</taxon>
        <taxon>Funariales</taxon>
        <taxon>Funariaceae</taxon>
        <taxon>Physcomitrium</taxon>
    </lineage>
</organism>
<dbReference type="EnsemblPlants" id="Pp3c8_5790V3.1">
    <property type="protein sequence ID" value="PAC:32965487.CDS.1"/>
    <property type="gene ID" value="Pp3c8_5790"/>
</dbReference>
<dbReference type="Gene3D" id="1.25.10.10">
    <property type="entry name" value="Leucine-rich Repeat Variant"/>
    <property type="match status" value="1"/>
</dbReference>
<dbReference type="GO" id="GO:0006886">
    <property type="term" value="P:intracellular protein transport"/>
    <property type="evidence" value="ECO:0007669"/>
    <property type="project" value="InterPro"/>
</dbReference>
<proteinExistence type="predicted"/>
<dbReference type="PANTHER" id="PTHR22780">
    <property type="entry name" value="ADAPTIN, ALPHA/GAMMA/EPSILON"/>
    <property type="match status" value="1"/>
</dbReference>
<dbReference type="InterPro" id="IPR011989">
    <property type="entry name" value="ARM-like"/>
</dbReference>
<evidence type="ECO:0000256" key="2">
    <source>
        <dbReference type="ARBA" id="ARBA00022448"/>
    </source>
</evidence>
<evidence type="ECO:0000313" key="7">
    <source>
        <dbReference type="EnsemblPlants" id="PAC:32965487.CDS.1"/>
    </source>
</evidence>
<dbReference type="STRING" id="3218.A0A2K1K697"/>